<feature type="domain" description="Zn(2)-C6 fungal-type" evidence="2">
    <location>
        <begin position="953"/>
        <end position="983"/>
    </location>
</feature>
<evidence type="ECO:0000256" key="1">
    <source>
        <dbReference type="SAM" id="MobiDB-lite"/>
    </source>
</evidence>
<organism evidence="3 4">
    <name type="scientific">Candida maltosa (strain Xu316)</name>
    <name type="common">Yeast</name>
    <dbReference type="NCBI Taxonomy" id="1245528"/>
    <lineage>
        <taxon>Eukaryota</taxon>
        <taxon>Fungi</taxon>
        <taxon>Dikarya</taxon>
        <taxon>Ascomycota</taxon>
        <taxon>Saccharomycotina</taxon>
        <taxon>Pichiomycetes</taxon>
        <taxon>Debaryomycetaceae</taxon>
        <taxon>Candida/Lodderomyces clade</taxon>
        <taxon>Candida</taxon>
    </lineage>
</organism>
<reference evidence="3 4" key="1">
    <citation type="submission" date="2013-02" db="EMBL/GenBank/DDBJ databases">
        <title>Genome sequence of Candida maltosa Xu316, a potential industrial strain for xylitol and ethanol production.</title>
        <authorList>
            <person name="Yu J."/>
            <person name="Wang Q."/>
            <person name="Geng X."/>
            <person name="Bao W."/>
            <person name="He P."/>
            <person name="Cai J."/>
        </authorList>
    </citation>
    <scope>NUCLEOTIDE SEQUENCE [LARGE SCALE GENOMIC DNA]</scope>
    <source>
        <strain evidence="4">Xu316</strain>
    </source>
</reference>
<evidence type="ECO:0000313" key="4">
    <source>
        <dbReference type="Proteomes" id="UP000011777"/>
    </source>
</evidence>
<keyword evidence="4" id="KW-1185">Reference proteome</keyword>
<dbReference type="SMART" id="SM00066">
    <property type="entry name" value="GAL4"/>
    <property type="match status" value="1"/>
</dbReference>
<dbReference type="Pfam" id="PF00172">
    <property type="entry name" value="Zn_clus"/>
    <property type="match status" value="1"/>
</dbReference>
<dbReference type="AlphaFoldDB" id="M3K124"/>
<feature type="region of interest" description="Disordered" evidence="1">
    <location>
        <begin position="856"/>
        <end position="945"/>
    </location>
</feature>
<dbReference type="eggNOG" id="ENOG502RS18">
    <property type="taxonomic scope" value="Eukaryota"/>
</dbReference>
<feature type="compositionally biased region" description="Basic and acidic residues" evidence="1">
    <location>
        <begin position="30"/>
        <end position="47"/>
    </location>
</feature>
<evidence type="ECO:0000259" key="2">
    <source>
        <dbReference type="PROSITE" id="PS50048"/>
    </source>
</evidence>
<dbReference type="InterPro" id="IPR001138">
    <property type="entry name" value="Zn2Cys6_DnaBD"/>
</dbReference>
<feature type="compositionally biased region" description="Low complexity" evidence="1">
    <location>
        <begin position="898"/>
        <end position="911"/>
    </location>
</feature>
<accession>M3K124</accession>
<protein>
    <submittedName>
        <fullName evidence="3">Structure-specific endonuclease subunit SLX4</fullName>
    </submittedName>
</protein>
<feature type="region of interest" description="Disordered" evidence="1">
    <location>
        <begin position="341"/>
        <end position="391"/>
    </location>
</feature>
<comment type="caution">
    <text evidence="3">The sequence shown here is derived from an EMBL/GenBank/DDBJ whole genome shotgun (WGS) entry which is preliminary data.</text>
</comment>
<feature type="region of interest" description="Disordered" evidence="1">
    <location>
        <begin position="1"/>
        <end position="109"/>
    </location>
</feature>
<dbReference type="Gene3D" id="4.10.240.10">
    <property type="entry name" value="Zn(2)-C6 fungal-type DNA-binding domain"/>
    <property type="match status" value="1"/>
</dbReference>
<proteinExistence type="predicted"/>
<dbReference type="Proteomes" id="UP000011777">
    <property type="component" value="Unassembled WGS sequence"/>
</dbReference>
<dbReference type="SUPFAM" id="SSF57701">
    <property type="entry name" value="Zn2/Cys6 DNA-binding domain"/>
    <property type="match status" value="1"/>
</dbReference>
<dbReference type="GO" id="GO:0000981">
    <property type="term" value="F:DNA-binding transcription factor activity, RNA polymerase II-specific"/>
    <property type="evidence" value="ECO:0007669"/>
    <property type="project" value="InterPro"/>
</dbReference>
<dbReference type="PROSITE" id="PS50048">
    <property type="entry name" value="ZN2_CY6_FUNGAL_2"/>
    <property type="match status" value="1"/>
</dbReference>
<keyword evidence="3" id="KW-0540">Nuclease</keyword>
<feature type="compositionally biased region" description="Polar residues" evidence="1">
    <location>
        <begin position="353"/>
        <end position="369"/>
    </location>
</feature>
<keyword evidence="3" id="KW-0255">Endonuclease</keyword>
<dbReference type="STRING" id="1245528.M3K124"/>
<feature type="compositionally biased region" description="Polar residues" evidence="1">
    <location>
        <begin position="429"/>
        <end position="452"/>
    </location>
</feature>
<dbReference type="GO" id="GO:0008270">
    <property type="term" value="F:zinc ion binding"/>
    <property type="evidence" value="ECO:0007669"/>
    <property type="project" value="InterPro"/>
</dbReference>
<feature type="region of interest" description="Disordered" evidence="1">
    <location>
        <begin position="221"/>
        <end position="255"/>
    </location>
</feature>
<dbReference type="OrthoDB" id="5349119at2759"/>
<evidence type="ECO:0000313" key="3">
    <source>
        <dbReference type="EMBL" id="EMG48424.1"/>
    </source>
</evidence>
<feature type="region of interest" description="Disordered" evidence="1">
    <location>
        <begin position="429"/>
        <end position="470"/>
    </location>
</feature>
<name>M3K124_CANMX</name>
<feature type="compositionally biased region" description="Basic residues" evidence="1">
    <location>
        <begin position="912"/>
        <end position="931"/>
    </location>
</feature>
<dbReference type="PROSITE" id="PS00463">
    <property type="entry name" value="ZN2_CY6_FUNGAL_1"/>
    <property type="match status" value="1"/>
</dbReference>
<sequence>MSLTNDIDTSDDGAETQEDDLYFLSTQMQSRHEETLTRDSHERELKKSISRLSSFKHDDKSSRTSSPAPIEIRQVPSKRSTTKRKLGTGKRSKSKGKPKSSSESVREKFERDKYGYFAGEQTRIDDYLQQKLGELKNSEKMNGTLDSSTLSKDEWNSIIENYDKLSHKNKKTLKSINKIMNEMNDQGDGIWGKASSNPETKLTEEELRTLYDLSELITGSSFIDDDDDNNSDDNSDSPAVFILTQSPTSKEKDKPETVYLLSDIDTDTETCPHLYNHADSITQEHEKEIFSTPSFDPSKEKVESIIVLAENMVSTQRDEVLEIISNSESEPEEIPRPQVFQSINSPKHKKSTSDVNANDETIESDTTPIVTPHKTPTKKIQVPSSEKPSPLKFQLTTTEEVNTENDDDAVIFTDNESIYSTARSKFTTPVVSQSPPLEMTSQKNYKSDQTSDSETEWPVSSMPEKKPVPSKRLRTRVLEIHGALRIQNYDDEKNNIKLRKLGEETKIPVVIDLDNEIPNSQSSEEEEKNNSVSIIEITKEVKDNDSFWEDESTDMFNLAPKKHTNEPHLQVPSSPEIEIGGIENDILDSSVLDEDEPADFLKLTAAELRLRFKEWGLKPVQGKEKMVDILQGISKFVSPENLLSLRDQQLQKSVFKNLDKLIRENQFPVRYSHHNASDSFGNFASSSSNITFNKLSSSSHVVSRIANPFIDSNPSLVRAEPIKIINEHCLPKPCYDSVPPTPTKNHSSFQVMQSSPPPVYKYNHSVVHTFEIKQDFLDSDYCNQDEIMKSSEVHQNIFGISPNCSFSSSTNRSKHFVGYSLFARPKTNMNDEDVSYLETKSKMKVSERTHFLEFKRPVSQRENTTKSETPDDNGLVVLKIPPGVLQQYEEYPGDKSSDSFSSAPTPSPKSSPCRKKRRLSKRGNKTRKRKYFNSSDDSAMDIKRKTGGRSKTGCWTCRIRHKACPEEKPECSQCVRLQLTCDYSEERPDYMLDSNLQEMKKKEIRAITNISKKMSLSKKKRRSTKASTQ</sequence>
<dbReference type="HOGENOM" id="CLU_294563_0_0_1"/>
<feature type="compositionally biased region" description="Basic residues" evidence="1">
    <location>
        <begin position="80"/>
        <end position="98"/>
    </location>
</feature>
<feature type="compositionally biased region" description="Acidic residues" evidence="1">
    <location>
        <begin position="223"/>
        <end position="235"/>
    </location>
</feature>
<keyword evidence="3" id="KW-0378">Hydrolase</keyword>
<gene>
    <name evidence="3" type="ORF">G210_1014</name>
</gene>
<dbReference type="GO" id="GO:0004519">
    <property type="term" value="F:endonuclease activity"/>
    <property type="evidence" value="ECO:0007669"/>
    <property type="project" value="UniProtKB-KW"/>
</dbReference>
<feature type="compositionally biased region" description="Acidic residues" evidence="1">
    <location>
        <begin position="8"/>
        <end position="21"/>
    </location>
</feature>
<dbReference type="InterPro" id="IPR036864">
    <property type="entry name" value="Zn2-C6_fun-type_DNA-bd_sf"/>
</dbReference>
<dbReference type="EMBL" id="AOGT01001120">
    <property type="protein sequence ID" value="EMG48424.1"/>
    <property type="molecule type" value="Genomic_DNA"/>
</dbReference>
<dbReference type="CDD" id="cd00067">
    <property type="entry name" value="GAL4"/>
    <property type="match status" value="1"/>
</dbReference>